<dbReference type="InterPro" id="IPR001604">
    <property type="entry name" value="Endo_G_ENPP1-like_dom"/>
</dbReference>
<feature type="domain" description="Excalibur calcium-binding" evidence="13">
    <location>
        <begin position="29"/>
        <end position="66"/>
    </location>
</feature>
<reference evidence="15" key="1">
    <citation type="submission" date="2018-04" db="EMBL/GenBank/DDBJ databases">
        <authorList>
            <person name="Cornet L."/>
        </authorList>
    </citation>
    <scope>NUCLEOTIDE SEQUENCE [LARGE SCALE GENOMIC DNA]</scope>
</reference>
<dbReference type="PROSITE" id="PS01070">
    <property type="entry name" value="NUCLEASE_NON_SPEC"/>
    <property type="match status" value="1"/>
</dbReference>
<dbReference type="GO" id="GO:0003676">
    <property type="term" value="F:nucleic acid binding"/>
    <property type="evidence" value="ECO:0007669"/>
    <property type="project" value="InterPro"/>
</dbReference>
<dbReference type="InterPro" id="IPR008613">
    <property type="entry name" value="Excalibur_Ca-bd_domain"/>
</dbReference>
<evidence type="ECO:0000256" key="3">
    <source>
        <dbReference type="ARBA" id="ARBA00022722"/>
    </source>
</evidence>
<dbReference type="GO" id="GO:0016787">
    <property type="term" value="F:hydrolase activity"/>
    <property type="evidence" value="ECO:0007669"/>
    <property type="project" value="UniProtKB-KW"/>
</dbReference>
<proteinExistence type="inferred from homology"/>
<gene>
    <name evidence="14" type="ORF">DCF15_11415</name>
</gene>
<feature type="domain" description="DNA/RNA non-specific endonuclease/pyrophosphatase/phosphodiesterase" evidence="12">
    <location>
        <begin position="106"/>
        <end position="304"/>
    </location>
</feature>
<dbReference type="InterPro" id="IPR040255">
    <property type="entry name" value="Non-specific_endonuclease"/>
</dbReference>
<comment type="cofactor">
    <cofactor evidence="1 10">
        <name>Mg(2+)</name>
        <dbReference type="ChEBI" id="CHEBI:18420"/>
    </cofactor>
</comment>
<keyword evidence="4 9" id="KW-0479">Metal-binding</keyword>
<evidence type="ECO:0000259" key="12">
    <source>
        <dbReference type="SMART" id="SM00892"/>
    </source>
</evidence>
<evidence type="ECO:0000256" key="2">
    <source>
        <dbReference type="ARBA" id="ARBA00010052"/>
    </source>
</evidence>
<evidence type="ECO:0000256" key="1">
    <source>
        <dbReference type="ARBA" id="ARBA00001946"/>
    </source>
</evidence>
<dbReference type="GO" id="GO:0004519">
    <property type="term" value="F:endonuclease activity"/>
    <property type="evidence" value="ECO:0007669"/>
    <property type="project" value="UniProtKB-UniRule"/>
</dbReference>
<keyword evidence="6 10" id="KW-0378">Hydrolase</keyword>
<protein>
    <recommendedName>
        <fullName evidence="10">Endonuclease</fullName>
        <ecNumber evidence="10">3.1.30.-</ecNumber>
    </recommendedName>
</protein>
<name>A0A2W4XCF7_9CYAN</name>
<evidence type="ECO:0000256" key="6">
    <source>
        <dbReference type="ARBA" id="ARBA00022801"/>
    </source>
</evidence>
<dbReference type="PANTHER" id="PTHR13966">
    <property type="entry name" value="ENDONUCLEASE RELATED"/>
    <property type="match status" value="1"/>
</dbReference>
<feature type="active site" description="Proton acceptor" evidence="8">
    <location>
        <position position="169"/>
    </location>
</feature>
<evidence type="ECO:0000256" key="5">
    <source>
        <dbReference type="ARBA" id="ARBA00022759"/>
    </source>
</evidence>
<sequence length="312" mass="34387">MAVVMTVVAEGCGVTGGDITASLPPCVDSYCDCSDFVTQALAQEVLDAYKSDEYGLDRDGNGVACEALPPGPVTLDPPTYFSSSEHLALGNPSNAGQDNPNNWLIEREQYALSYSRDRNVLNWASWWVDSGWLGSVDRQDNFRPDGGLPQGFYQATPGEYRRSGYDRGHMVPSGDRTDTDQDNSITFLMSNIFPQAADNNRGPWRELEQYGRDLVMQQGKSLYVMGGIYGNQGKVGRVTAPGRVWKVIVVLTPEDDRVNPQTEVIAVDMPNSDRIQADWQAYRTTVDRIEIATGYDLLSAVPQNIQAAIESR</sequence>
<dbReference type="CDD" id="cd00091">
    <property type="entry name" value="NUC"/>
    <property type="match status" value="1"/>
</dbReference>
<comment type="caution">
    <text evidence="14">The sequence shown here is derived from an EMBL/GenBank/DDBJ whole genome shotgun (WGS) entry which is preliminary data.</text>
</comment>
<dbReference type="InterPro" id="IPR020821">
    <property type="entry name" value="ENPP1-3/EXOG-like_nuc-like"/>
</dbReference>
<accession>A0A2W4XCF7</accession>
<keyword evidence="7" id="KW-0460">Magnesium</keyword>
<dbReference type="SMART" id="SM00894">
    <property type="entry name" value="Excalibur"/>
    <property type="match status" value="1"/>
</dbReference>
<evidence type="ECO:0000259" key="13">
    <source>
        <dbReference type="SMART" id="SM00894"/>
    </source>
</evidence>
<evidence type="ECO:0000256" key="10">
    <source>
        <dbReference type="RuleBase" id="RU366055"/>
    </source>
</evidence>
<dbReference type="SMART" id="SM00892">
    <property type="entry name" value="Endonuclease_NS"/>
    <property type="match status" value="1"/>
</dbReference>
<dbReference type="EMBL" id="QBMP01000109">
    <property type="protein sequence ID" value="PZO54776.1"/>
    <property type="molecule type" value="Genomic_DNA"/>
</dbReference>
<dbReference type="Proteomes" id="UP000249794">
    <property type="component" value="Unassembled WGS sequence"/>
</dbReference>
<evidence type="ECO:0000256" key="9">
    <source>
        <dbReference type="PIRSR" id="PIRSR640255-2"/>
    </source>
</evidence>
<dbReference type="InterPro" id="IPR018524">
    <property type="entry name" value="DNA/RNA_endonuclease_AS"/>
</dbReference>
<dbReference type="SMART" id="SM00477">
    <property type="entry name" value="NUC"/>
    <property type="match status" value="1"/>
</dbReference>
<dbReference type="PANTHER" id="PTHR13966:SF5">
    <property type="entry name" value="ENDONUCLEASE G, MITOCHONDRIAL"/>
    <property type="match status" value="1"/>
</dbReference>
<comment type="similarity">
    <text evidence="2 10">Belongs to the DNA/RNA non-specific endonuclease family.</text>
</comment>
<evidence type="ECO:0000256" key="7">
    <source>
        <dbReference type="ARBA" id="ARBA00022842"/>
    </source>
</evidence>
<dbReference type="AlphaFoldDB" id="A0A2W4XCF7"/>
<dbReference type="GO" id="GO:0046872">
    <property type="term" value="F:metal ion binding"/>
    <property type="evidence" value="ECO:0007669"/>
    <property type="project" value="UniProtKB-KW"/>
</dbReference>
<dbReference type="SUPFAM" id="SSF54060">
    <property type="entry name" value="His-Me finger endonucleases"/>
    <property type="match status" value="1"/>
</dbReference>
<feature type="binding site" evidence="9">
    <location>
        <position position="200"/>
    </location>
    <ligand>
        <name>Mg(2+)</name>
        <dbReference type="ChEBI" id="CHEBI:18420"/>
        <note>catalytic</note>
    </ligand>
</feature>
<feature type="domain" description="ENPP1-3/EXOG-like endonuclease/phosphodiesterase" evidence="11">
    <location>
        <begin position="107"/>
        <end position="304"/>
    </location>
</feature>
<keyword evidence="5 10" id="KW-0255">Endonuclease</keyword>
<dbReference type="InterPro" id="IPR044925">
    <property type="entry name" value="His-Me_finger_sf"/>
</dbReference>
<dbReference type="InterPro" id="IPR044929">
    <property type="entry name" value="DNA/RNA_non-sp_Endonuclease_sf"/>
</dbReference>
<evidence type="ECO:0000256" key="8">
    <source>
        <dbReference type="PIRSR" id="PIRSR640255-1"/>
    </source>
</evidence>
<dbReference type="EC" id="3.1.30.-" evidence="10"/>
<evidence type="ECO:0000256" key="4">
    <source>
        <dbReference type="ARBA" id="ARBA00022723"/>
    </source>
</evidence>
<dbReference type="Pfam" id="PF01223">
    <property type="entry name" value="Endonuclease_NS"/>
    <property type="match status" value="1"/>
</dbReference>
<keyword evidence="3 10" id="KW-0540">Nuclease</keyword>
<reference evidence="14 15" key="2">
    <citation type="submission" date="2018-06" db="EMBL/GenBank/DDBJ databases">
        <title>Metagenomic assembly of (sub)arctic Cyanobacteria and their associated microbiome from non-axenic cultures.</title>
        <authorList>
            <person name="Baurain D."/>
        </authorList>
    </citation>
    <scope>NUCLEOTIDE SEQUENCE [LARGE SCALE GENOMIC DNA]</scope>
    <source>
        <strain evidence="14">ULC027bin1</strain>
    </source>
</reference>
<organism evidence="14 15">
    <name type="scientific">Phormidesmis priestleyi</name>
    <dbReference type="NCBI Taxonomy" id="268141"/>
    <lineage>
        <taxon>Bacteria</taxon>
        <taxon>Bacillati</taxon>
        <taxon>Cyanobacteriota</taxon>
        <taxon>Cyanophyceae</taxon>
        <taxon>Leptolyngbyales</taxon>
        <taxon>Leptolyngbyaceae</taxon>
        <taxon>Phormidesmis</taxon>
    </lineage>
</organism>
<evidence type="ECO:0000313" key="15">
    <source>
        <dbReference type="Proteomes" id="UP000249794"/>
    </source>
</evidence>
<evidence type="ECO:0000313" key="14">
    <source>
        <dbReference type="EMBL" id="PZO54776.1"/>
    </source>
</evidence>
<evidence type="ECO:0000259" key="11">
    <source>
        <dbReference type="SMART" id="SM00477"/>
    </source>
</evidence>
<dbReference type="Gene3D" id="3.40.570.10">
    <property type="entry name" value="Extracellular Endonuclease, subunit A"/>
    <property type="match status" value="1"/>
</dbReference>